<sequence>MPATVYSTVMLNAVKTLWTLTTAALCKMRNTAASSSSTFFNAATLYLFNISIMVHNFLNFGMHIAHDCFDFGMQNLFFTLAVALTLVGLAWSLHNHSWTNLSMRNITSLATIAFKLVRIALAASLLYILKLHSLFNMRICLTVFGIAFKSAWIFAATWIYRMRNKLLMRVKLFPASAHYMTLRIKHGPSAFTVMAIVHSSTSALPTNGIVCLACLDLPSDKKISLILQRQV</sequence>
<dbReference type="InterPro" id="IPR030934">
    <property type="entry name" value="Intein_C"/>
</dbReference>
<keyword evidence="1" id="KW-0812">Transmembrane</keyword>
<feature type="transmembrane region" description="Helical" evidence="1">
    <location>
        <begin position="38"/>
        <end position="56"/>
    </location>
</feature>
<keyword evidence="1" id="KW-0472">Membrane</keyword>
<keyword evidence="3" id="KW-1185">Reference proteome</keyword>
<feature type="transmembrane region" description="Helical" evidence="1">
    <location>
        <begin position="106"/>
        <end position="129"/>
    </location>
</feature>
<evidence type="ECO:0000313" key="2">
    <source>
        <dbReference type="EMBL" id="SPO26628.1"/>
    </source>
</evidence>
<feature type="transmembrane region" description="Helical" evidence="1">
    <location>
        <begin position="6"/>
        <end position="26"/>
    </location>
</feature>
<dbReference type="EMBL" id="OOIN01000015">
    <property type="protein sequence ID" value="SPO26628.1"/>
    <property type="molecule type" value="Genomic_DNA"/>
</dbReference>
<feature type="transmembrane region" description="Helical" evidence="1">
    <location>
        <begin position="76"/>
        <end position="94"/>
    </location>
</feature>
<keyword evidence="1" id="KW-1133">Transmembrane helix</keyword>
<reference evidence="2 3" key="1">
    <citation type="submission" date="2018-03" db="EMBL/GenBank/DDBJ databases">
        <authorList>
            <person name="Guldener U."/>
        </authorList>
    </citation>
    <scope>NUCLEOTIDE SEQUENCE [LARGE SCALE GENOMIC DNA]</scope>
    <source>
        <strain evidence="2 3">NBRC100155</strain>
    </source>
</reference>
<proteinExistence type="predicted"/>
<organism evidence="2 3">
    <name type="scientific">Ustilago trichophora</name>
    <dbReference type="NCBI Taxonomy" id="86804"/>
    <lineage>
        <taxon>Eukaryota</taxon>
        <taxon>Fungi</taxon>
        <taxon>Dikarya</taxon>
        <taxon>Basidiomycota</taxon>
        <taxon>Ustilaginomycotina</taxon>
        <taxon>Ustilaginomycetes</taxon>
        <taxon>Ustilaginales</taxon>
        <taxon>Ustilaginaceae</taxon>
        <taxon>Ustilago</taxon>
    </lineage>
</organism>
<protein>
    <submittedName>
        <fullName evidence="2">Uncharacterized protein</fullName>
    </submittedName>
</protein>
<feature type="transmembrane region" description="Helical" evidence="1">
    <location>
        <begin position="135"/>
        <end position="160"/>
    </location>
</feature>
<accession>A0A5C3E838</accession>
<evidence type="ECO:0000313" key="3">
    <source>
        <dbReference type="Proteomes" id="UP000324022"/>
    </source>
</evidence>
<dbReference type="Proteomes" id="UP000324022">
    <property type="component" value="Unassembled WGS sequence"/>
</dbReference>
<evidence type="ECO:0000256" key="1">
    <source>
        <dbReference type="SAM" id="Phobius"/>
    </source>
</evidence>
<name>A0A5C3E838_9BASI</name>
<gene>
    <name evidence="2" type="ORF">UTRI_10150</name>
</gene>
<dbReference type="AlphaFoldDB" id="A0A5C3E838"/>
<dbReference type="PROSITE" id="PS50818">
    <property type="entry name" value="INTEIN_C_TER"/>
    <property type="match status" value="1"/>
</dbReference>